<gene>
    <name evidence="1" type="ORF">B296_00047403</name>
</gene>
<name>A0A426YKW3_ENSVE</name>
<organism evidence="1 2">
    <name type="scientific">Ensete ventricosum</name>
    <name type="common">Abyssinian banana</name>
    <name type="synonym">Musa ensete</name>
    <dbReference type="NCBI Taxonomy" id="4639"/>
    <lineage>
        <taxon>Eukaryota</taxon>
        <taxon>Viridiplantae</taxon>
        <taxon>Streptophyta</taxon>
        <taxon>Embryophyta</taxon>
        <taxon>Tracheophyta</taxon>
        <taxon>Spermatophyta</taxon>
        <taxon>Magnoliopsida</taxon>
        <taxon>Liliopsida</taxon>
        <taxon>Zingiberales</taxon>
        <taxon>Musaceae</taxon>
        <taxon>Ensete</taxon>
    </lineage>
</organism>
<dbReference type="AlphaFoldDB" id="A0A426YKW3"/>
<dbReference type="EMBL" id="AMZH03011710">
    <property type="protein sequence ID" value="RRT52354.1"/>
    <property type="molecule type" value="Genomic_DNA"/>
</dbReference>
<proteinExistence type="predicted"/>
<protein>
    <submittedName>
        <fullName evidence="1">Uncharacterized protein</fullName>
    </submittedName>
</protein>
<reference evidence="1 2" key="1">
    <citation type="journal article" date="2014" name="Agronomy (Basel)">
        <title>A Draft Genome Sequence for Ensete ventricosum, the Drought-Tolerant Tree Against Hunger.</title>
        <authorList>
            <person name="Harrison J."/>
            <person name="Moore K.A."/>
            <person name="Paszkiewicz K."/>
            <person name="Jones T."/>
            <person name="Grant M."/>
            <person name="Ambacheew D."/>
            <person name="Muzemil S."/>
            <person name="Studholme D.J."/>
        </authorList>
    </citation>
    <scope>NUCLEOTIDE SEQUENCE [LARGE SCALE GENOMIC DNA]</scope>
</reference>
<feature type="non-terminal residue" evidence="1">
    <location>
        <position position="91"/>
    </location>
</feature>
<accession>A0A426YKW3</accession>
<evidence type="ECO:0000313" key="2">
    <source>
        <dbReference type="Proteomes" id="UP000287651"/>
    </source>
</evidence>
<dbReference type="Proteomes" id="UP000287651">
    <property type="component" value="Unassembled WGS sequence"/>
</dbReference>
<comment type="caution">
    <text evidence="1">The sequence shown here is derived from an EMBL/GenBank/DDBJ whole genome shotgun (WGS) entry which is preliminary data.</text>
</comment>
<evidence type="ECO:0000313" key="1">
    <source>
        <dbReference type="EMBL" id="RRT52354.1"/>
    </source>
</evidence>
<sequence length="91" mass="9497">MLVVLATRRAFAGGGADLTCVRSAVRSLAPPVYPVGYLRRVGHVSGSAVRGCDDLAARSAFVISFFPSREDLLEAPDEGADDEVLCLTAGS</sequence>